<comment type="caution">
    <text evidence="1">The sequence shown here is derived from an EMBL/GenBank/DDBJ whole genome shotgun (WGS) entry which is preliminary data.</text>
</comment>
<name>A0A9Q0N690_9DIPT</name>
<evidence type="ECO:0000313" key="1">
    <source>
        <dbReference type="EMBL" id="KAJ6643796.1"/>
    </source>
</evidence>
<protein>
    <submittedName>
        <fullName evidence="1">Uncharacterized protein</fullName>
    </submittedName>
</protein>
<dbReference type="Proteomes" id="UP001151699">
    <property type="component" value="Chromosome B"/>
</dbReference>
<sequence>MEKFIRCVPNVTDLILQHCYDKEFLEIYAQNLINLRRLIFDGIFVRQFSDIRFSNLKTFRSFEVQDDFDWKKFTKLNPHITELVVTADSLIRAFETLRKNLKLQIFKISHDIAKFPNIQKLSGLNVELAVDDDLMSGVPDCFFNDSRTDVNLYKQIDILDLKIKNMNCANQIVSLQIIYDFAKMLLRNGVDVFEKYEPINPLNQKPWEYLLQAIVPLCSYVRVPLELALNESKSWIEDYHDCKNEGFTRGVVSLKNLTRTTIRKHFFQNGNVYERLTALHSMKLPRLIINFICYNDDNLKFKTSNCIKLNFKKKTKKESINTANFAKKKIQLDETFFN</sequence>
<keyword evidence="2" id="KW-1185">Reference proteome</keyword>
<proteinExistence type="predicted"/>
<organism evidence="1 2">
    <name type="scientific">Pseudolycoriella hygida</name>
    <dbReference type="NCBI Taxonomy" id="35572"/>
    <lineage>
        <taxon>Eukaryota</taxon>
        <taxon>Metazoa</taxon>
        <taxon>Ecdysozoa</taxon>
        <taxon>Arthropoda</taxon>
        <taxon>Hexapoda</taxon>
        <taxon>Insecta</taxon>
        <taxon>Pterygota</taxon>
        <taxon>Neoptera</taxon>
        <taxon>Endopterygota</taxon>
        <taxon>Diptera</taxon>
        <taxon>Nematocera</taxon>
        <taxon>Sciaroidea</taxon>
        <taxon>Sciaridae</taxon>
        <taxon>Pseudolycoriella</taxon>
    </lineage>
</organism>
<reference evidence="1" key="1">
    <citation type="submission" date="2022-07" db="EMBL/GenBank/DDBJ databases">
        <authorList>
            <person name="Trinca V."/>
            <person name="Uliana J.V.C."/>
            <person name="Torres T.T."/>
            <person name="Ward R.J."/>
            <person name="Monesi N."/>
        </authorList>
    </citation>
    <scope>NUCLEOTIDE SEQUENCE</scope>
    <source>
        <strain evidence="1">HSMRA1968</strain>
        <tissue evidence="1">Whole embryos</tissue>
    </source>
</reference>
<dbReference type="EMBL" id="WJQU01000002">
    <property type="protein sequence ID" value="KAJ6643796.1"/>
    <property type="molecule type" value="Genomic_DNA"/>
</dbReference>
<gene>
    <name evidence="1" type="ORF">Bhyg_08761</name>
</gene>
<dbReference type="AlphaFoldDB" id="A0A9Q0N690"/>
<evidence type="ECO:0000313" key="2">
    <source>
        <dbReference type="Proteomes" id="UP001151699"/>
    </source>
</evidence>
<accession>A0A9Q0N690</accession>